<dbReference type="Proteomes" id="UP001484239">
    <property type="component" value="Unassembled WGS sequence"/>
</dbReference>
<dbReference type="RefSeq" id="WP_405276906.1">
    <property type="nucleotide sequence ID" value="NZ_CP144380.1"/>
</dbReference>
<feature type="binding site" evidence="3">
    <location>
        <position position="101"/>
    </location>
    <ligand>
        <name>Mg(2+)</name>
        <dbReference type="ChEBI" id="CHEBI:18420"/>
        <label>1</label>
    </ligand>
</feature>
<organism evidence="6 7">
    <name type="scientific">Gaopeijia maritima</name>
    <dbReference type="NCBI Taxonomy" id="3119007"/>
    <lineage>
        <taxon>Bacteria</taxon>
        <taxon>Pseudomonadati</taxon>
        <taxon>Gemmatimonadota</taxon>
        <taxon>Longimicrobiia</taxon>
        <taxon>Gaopeijiales</taxon>
        <taxon>Gaopeijiaceae</taxon>
        <taxon>Gaopeijia</taxon>
    </lineage>
</organism>
<comment type="caution">
    <text evidence="3">Lacks conserved residue(s) required for the propagation of feature annotation.</text>
</comment>
<evidence type="ECO:0000256" key="2">
    <source>
        <dbReference type="ARBA" id="ARBA00022679"/>
    </source>
</evidence>
<dbReference type="Pfam" id="PF02885">
    <property type="entry name" value="Glycos_trans_3N"/>
    <property type="match status" value="1"/>
</dbReference>
<comment type="subunit">
    <text evidence="3">Homodimer.</text>
</comment>
<feature type="domain" description="Glycosyl transferase family 3" evidence="4">
    <location>
        <begin position="83"/>
        <end position="333"/>
    </location>
</feature>
<dbReference type="InterPro" id="IPR017459">
    <property type="entry name" value="Glycosyl_Trfase_fam3_N_dom"/>
</dbReference>
<keyword evidence="3" id="KW-0028">Amino-acid biosynthesis</keyword>
<feature type="binding site" evidence="3">
    <location>
        <position position="234"/>
    </location>
    <ligand>
        <name>Mg(2+)</name>
        <dbReference type="ChEBI" id="CHEBI:18420"/>
        <label>2</label>
    </ligand>
</feature>
<sequence>MPQPSSSVDLRPWLRAVASGTPLDVEQAEALFGTFMAGHATEVEMAGILMGLQARGVVPAEVAGGVRALRAAMIPVVASAPDELVDTAGTGGGTVTTFNISTAAALVAAGAGVRMAKHGNRSFTSRSGSADVLEALGVTIQLTPERMGEVLDEVGIVFMFAPLLHPAMRHVGPVRRGLGVRTVMNLLGPLTNPAGARRQVVGVSDPELLPLVIGGLEALGHVHALVVHGEPGMDELSPSGVTRLYELRRGAVEEREITPETVGLPSGPLDELVGGEPDDNAAIIRGVLDGSVRTAARTAVLLNAGAAIYVSGRVDDLAEGVRRAEAAIDEGRAGAVLARLIEATGRPA</sequence>
<accession>A0ABU9E8A6</accession>
<name>A0ABU9E8A6_9BACT</name>
<comment type="similarity">
    <text evidence="3">Belongs to the anthranilate phosphoribosyltransferase family.</text>
</comment>
<feature type="binding site" evidence="3">
    <location>
        <position position="175"/>
    </location>
    <ligand>
        <name>anthranilate</name>
        <dbReference type="ChEBI" id="CHEBI:16567"/>
        <label>2</label>
    </ligand>
</feature>
<dbReference type="InterPro" id="IPR000312">
    <property type="entry name" value="Glycosyl_Trfase_fam3"/>
</dbReference>
<feature type="binding site" evidence="3">
    <location>
        <position position="129"/>
    </location>
    <ligand>
        <name>5-phospho-alpha-D-ribose 1-diphosphate</name>
        <dbReference type="ChEBI" id="CHEBI:58017"/>
    </ligand>
</feature>
<evidence type="ECO:0000259" key="5">
    <source>
        <dbReference type="Pfam" id="PF02885"/>
    </source>
</evidence>
<comment type="catalytic activity">
    <reaction evidence="3">
        <text>N-(5-phospho-beta-D-ribosyl)anthranilate + diphosphate = 5-phospho-alpha-D-ribose 1-diphosphate + anthranilate</text>
        <dbReference type="Rhea" id="RHEA:11768"/>
        <dbReference type="ChEBI" id="CHEBI:16567"/>
        <dbReference type="ChEBI" id="CHEBI:18277"/>
        <dbReference type="ChEBI" id="CHEBI:33019"/>
        <dbReference type="ChEBI" id="CHEBI:58017"/>
        <dbReference type="EC" id="2.4.2.18"/>
    </reaction>
</comment>
<feature type="binding site" evidence="3">
    <location>
        <position position="120"/>
    </location>
    <ligand>
        <name>anthranilate</name>
        <dbReference type="ChEBI" id="CHEBI:16567"/>
        <label>1</label>
    </ligand>
</feature>
<dbReference type="SUPFAM" id="SSF52418">
    <property type="entry name" value="Nucleoside phosphorylase/phosphoribosyltransferase catalytic domain"/>
    <property type="match status" value="1"/>
</dbReference>
<keyword evidence="3" id="KW-0822">Tryptophan biosynthesis</keyword>
<dbReference type="SUPFAM" id="SSF47648">
    <property type="entry name" value="Nucleoside phosphorylase/phosphoribosyltransferase N-terminal domain"/>
    <property type="match status" value="1"/>
</dbReference>
<dbReference type="EMBL" id="JBBHLI010000004">
    <property type="protein sequence ID" value="MEK9500971.1"/>
    <property type="molecule type" value="Genomic_DNA"/>
</dbReference>
<proteinExistence type="inferred from homology"/>
<feature type="binding site" evidence="3">
    <location>
        <position position="89"/>
    </location>
    <ligand>
        <name>anthranilate</name>
        <dbReference type="ChEBI" id="CHEBI:16567"/>
        <label>1</label>
    </ligand>
</feature>
<evidence type="ECO:0000256" key="3">
    <source>
        <dbReference type="HAMAP-Rule" id="MF_00211"/>
    </source>
</evidence>
<feature type="binding site" evidence="3">
    <location>
        <position position="97"/>
    </location>
    <ligand>
        <name>5-phospho-alpha-D-ribose 1-diphosphate</name>
        <dbReference type="ChEBI" id="CHEBI:58017"/>
    </ligand>
</feature>
<keyword evidence="7" id="KW-1185">Reference proteome</keyword>
<feature type="binding site" evidence="3">
    <location>
        <begin position="117"/>
        <end position="125"/>
    </location>
    <ligand>
        <name>5-phospho-alpha-D-ribose 1-diphosphate</name>
        <dbReference type="ChEBI" id="CHEBI:58017"/>
    </ligand>
</feature>
<dbReference type="NCBIfam" id="TIGR01245">
    <property type="entry name" value="trpD"/>
    <property type="match status" value="1"/>
</dbReference>
<keyword evidence="3" id="KW-0479">Metal-binding</keyword>
<feature type="binding site" evidence="3">
    <location>
        <position position="89"/>
    </location>
    <ligand>
        <name>5-phospho-alpha-D-ribose 1-diphosphate</name>
        <dbReference type="ChEBI" id="CHEBI:58017"/>
    </ligand>
</feature>
<dbReference type="GO" id="GO:0004048">
    <property type="term" value="F:anthranilate phosphoribosyltransferase activity"/>
    <property type="evidence" value="ECO:0007669"/>
    <property type="project" value="UniProtKB-EC"/>
</dbReference>
<evidence type="ECO:0000313" key="6">
    <source>
        <dbReference type="EMBL" id="MEK9500971.1"/>
    </source>
</evidence>
<evidence type="ECO:0000259" key="4">
    <source>
        <dbReference type="Pfam" id="PF00591"/>
    </source>
</evidence>
<dbReference type="Pfam" id="PF00591">
    <property type="entry name" value="Glycos_transf_3"/>
    <property type="match status" value="1"/>
</dbReference>
<dbReference type="Gene3D" id="3.40.1030.10">
    <property type="entry name" value="Nucleoside phosphorylase/phosphoribosyltransferase catalytic domain"/>
    <property type="match status" value="1"/>
</dbReference>
<keyword evidence="1 3" id="KW-0328">Glycosyltransferase</keyword>
<evidence type="ECO:0000256" key="1">
    <source>
        <dbReference type="ARBA" id="ARBA00022676"/>
    </source>
</evidence>
<reference evidence="6 7" key="1">
    <citation type="submission" date="2024-02" db="EMBL/GenBank/DDBJ databases">
        <title>A novel Gemmatimonadota bacterium.</title>
        <authorList>
            <person name="Du Z.-J."/>
            <person name="Ye Y.-Q."/>
        </authorList>
    </citation>
    <scope>NUCLEOTIDE SEQUENCE [LARGE SCALE GENOMIC DNA]</scope>
    <source>
        <strain evidence="6 7">DH-20</strain>
    </source>
</reference>
<dbReference type="PANTHER" id="PTHR43285">
    <property type="entry name" value="ANTHRANILATE PHOSPHORIBOSYLTRANSFERASE"/>
    <property type="match status" value="1"/>
</dbReference>
<dbReference type="InterPro" id="IPR036320">
    <property type="entry name" value="Glycosyl_Trfase_fam3_N_dom_sf"/>
</dbReference>
<feature type="binding site" evidence="3">
    <location>
        <position position="235"/>
    </location>
    <ligand>
        <name>Mg(2+)</name>
        <dbReference type="ChEBI" id="CHEBI:18420"/>
        <label>2</label>
    </ligand>
</feature>
<feature type="domain" description="Glycosyl transferase family 3 N-terminal" evidence="5">
    <location>
        <begin position="12"/>
        <end position="72"/>
    </location>
</feature>
<comment type="cofactor">
    <cofactor evidence="3">
        <name>Mg(2+)</name>
        <dbReference type="ChEBI" id="CHEBI:18420"/>
    </cofactor>
    <text evidence="3">Binds 2 magnesium ions per monomer.</text>
</comment>
<keyword evidence="2 3" id="KW-0808">Transferase</keyword>
<evidence type="ECO:0000313" key="7">
    <source>
        <dbReference type="Proteomes" id="UP001484239"/>
    </source>
</evidence>
<keyword evidence="3" id="KW-0460">Magnesium</keyword>
<feature type="binding site" evidence="3">
    <location>
        <begin position="99"/>
        <end position="102"/>
    </location>
    <ligand>
        <name>5-phospho-alpha-D-ribose 1-diphosphate</name>
        <dbReference type="ChEBI" id="CHEBI:58017"/>
    </ligand>
</feature>
<keyword evidence="3" id="KW-0057">Aromatic amino acid biosynthesis</keyword>
<dbReference type="EC" id="2.4.2.18" evidence="3"/>
<gene>
    <name evidence="3 6" type="primary">trpD</name>
    <name evidence="6" type="ORF">WI372_08285</name>
</gene>
<dbReference type="PANTHER" id="PTHR43285:SF2">
    <property type="entry name" value="ANTHRANILATE PHOSPHORIBOSYLTRANSFERASE"/>
    <property type="match status" value="1"/>
</dbReference>
<protein>
    <recommendedName>
        <fullName evidence="3">Anthranilate phosphoribosyltransferase</fullName>
        <ecNumber evidence="3">2.4.2.18</ecNumber>
    </recommendedName>
</protein>
<dbReference type="InterPro" id="IPR035902">
    <property type="entry name" value="Nuc_phospho_transferase"/>
</dbReference>
<comment type="function">
    <text evidence="3">Catalyzes the transfer of the phosphoribosyl group of 5-phosphorylribose-1-pyrophosphate (PRPP) to anthranilate to yield N-(5'-phosphoribosyl)-anthranilate (PRA).</text>
</comment>
<dbReference type="InterPro" id="IPR005940">
    <property type="entry name" value="Anthranilate_Pribosyl_Tfrase"/>
</dbReference>
<comment type="pathway">
    <text evidence="3">Amino-acid biosynthesis; L-tryptophan biosynthesis; L-tryptophan from chorismate: step 2/5.</text>
</comment>
<dbReference type="Gene3D" id="1.20.970.10">
    <property type="entry name" value="Transferase, Pyrimidine Nucleoside Phosphorylase, Chain C"/>
    <property type="match status" value="1"/>
</dbReference>
<comment type="caution">
    <text evidence="6">The sequence shown here is derived from an EMBL/GenBank/DDBJ whole genome shotgun (WGS) entry which is preliminary data.</text>
</comment>
<feature type="binding site" evidence="3">
    <location>
        <position position="235"/>
    </location>
    <ligand>
        <name>Mg(2+)</name>
        <dbReference type="ChEBI" id="CHEBI:18420"/>
        <label>1</label>
    </ligand>
</feature>
<dbReference type="HAMAP" id="MF_00211">
    <property type="entry name" value="TrpD"/>
    <property type="match status" value="1"/>
</dbReference>